<evidence type="ECO:0000256" key="4">
    <source>
        <dbReference type="ARBA" id="ARBA00022842"/>
    </source>
</evidence>
<dbReference type="PANTHER" id="PTHR46470">
    <property type="entry name" value="N-ACYLNEURAMINATE-9-PHOSPHATASE"/>
    <property type="match status" value="1"/>
</dbReference>
<keyword evidence="4" id="KW-0460">Magnesium</keyword>
<keyword evidence="3 5" id="KW-0378">Hydrolase</keyword>
<gene>
    <name evidence="5" type="ORF">OJ930_01025</name>
</gene>
<dbReference type="NCBIfam" id="TIGR01549">
    <property type="entry name" value="HAD-SF-IA-v1"/>
    <property type="match status" value="1"/>
</dbReference>
<dbReference type="Proteomes" id="UP001208853">
    <property type="component" value="Unassembled WGS sequence"/>
</dbReference>
<dbReference type="GO" id="GO:0016791">
    <property type="term" value="F:phosphatase activity"/>
    <property type="evidence" value="ECO:0007669"/>
    <property type="project" value="TreeGrafter"/>
</dbReference>
<dbReference type="RefSeq" id="WP_264344485.1">
    <property type="nucleotide sequence ID" value="NZ_JAPAIJ010000007.1"/>
</dbReference>
<proteinExistence type="predicted"/>
<dbReference type="SFLD" id="SFLDS00003">
    <property type="entry name" value="Haloacid_Dehalogenase"/>
    <property type="match status" value="1"/>
</dbReference>
<sequence>MKEIHWLFFDVGSTLVNEEKAYKDRIEQAIADTNISYAAFYQTMNHYFKENKKGDAEALNDYGLKRPSWRSDLKVLYPDCKQVLKTLHQHYKIGIIANQLPNLQARLRRFGIDSWIDLVISSADVGLAKPDFAIFELAFQQANYLAEHAVMIGDRLDNDILPAKQLGMQTIWIRQGFSHLNHITNPAETPDWTIDNLTEILEILEILG</sequence>
<dbReference type="Gene3D" id="1.10.150.520">
    <property type="match status" value="1"/>
</dbReference>
<evidence type="ECO:0000256" key="2">
    <source>
        <dbReference type="ARBA" id="ARBA00022723"/>
    </source>
</evidence>
<evidence type="ECO:0000313" key="6">
    <source>
        <dbReference type="Proteomes" id="UP001208853"/>
    </source>
</evidence>
<dbReference type="InterPro" id="IPR051400">
    <property type="entry name" value="HAD-like_hydrolase"/>
</dbReference>
<dbReference type="PANTHER" id="PTHR46470:SF2">
    <property type="entry name" value="GLYCERALDEHYDE 3-PHOSPHATE PHOSPHATASE"/>
    <property type="match status" value="1"/>
</dbReference>
<evidence type="ECO:0000256" key="1">
    <source>
        <dbReference type="ARBA" id="ARBA00001946"/>
    </source>
</evidence>
<dbReference type="SFLD" id="SFLDG01129">
    <property type="entry name" value="C1.5:_HAD__Beta-PGM__Phosphata"/>
    <property type="match status" value="1"/>
</dbReference>
<evidence type="ECO:0000313" key="5">
    <source>
        <dbReference type="EMBL" id="MCW1071657.1"/>
    </source>
</evidence>
<keyword evidence="2" id="KW-0479">Metal-binding</keyword>
<dbReference type="EMBL" id="JAPAIK010000003">
    <property type="protein sequence ID" value="MCW1071657.1"/>
    <property type="molecule type" value="Genomic_DNA"/>
</dbReference>
<organism evidence="5 6">
    <name type="scientific">Streptococcus anginosus</name>
    <dbReference type="NCBI Taxonomy" id="1328"/>
    <lineage>
        <taxon>Bacteria</taxon>
        <taxon>Bacillati</taxon>
        <taxon>Bacillota</taxon>
        <taxon>Bacilli</taxon>
        <taxon>Lactobacillales</taxon>
        <taxon>Streptococcaceae</taxon>
        <taxon>Streptococcus</taxon>
        <taxon>Streptococcus anginosus group</taxon>
    </lineage>
</organism>
<evidence type="ECO:0000256" key="3">
    <source>
        <dbReference type="ARBA" id="ARBA00022801"/>
    </source>
</evidence>
<dbReference type="NCBIfam" id="TIGR01509">
    <property type="entry name" value="HAD-SF-IA-v3"/>
    <property type="match status" value="1"/>
</dbReference>
<accession>A0AAW5TCD1</accession>
<dbReference type="SUPFAM" id="SSF56784">
    <property type="entry name" value="HAD-like"/>
    <property type="match status" value="1"/>
</dbReference>
<dbReference type="AlphaFoldDB" id="A0AAW5TCD1"/>
<dbReference type="InterPro" id="IPR023214">
    <property type="entry name" value="HAD_sf"/>
</dbReference>
<dbReference type="GO" id="GO:0046872">
    <property type="term" value="F:metal ion binding"/>
    <property type="evidence" value="ECO:0007669"/>
    <property type="project" value="UniProtKB-KW"/>
</dbReference>
<dbReference type="Pfam" id="PF00702">
    <property type="entry name" value="Hydrolase"/>
    <property type="match status" value="1"/>
</dbReference>
<comment type="cofactor">
    <cofactor evidence="1">
        <name>Mg(2+)</name>
        <dbReference type="ChEBI" id="CHEBI:18420"/>
    </cofactor>
</comment>
<reference evidence="5" key="1">
    <citation type="submission" date="2022-10" db="EMBL/GenBank/DDBJ databases">
        <title>Comparative genomic study of S. anginosus.</title>
        <authorList>
            <person name="Prasad A."/>
            <person name="Ene A."/>
            <person name="Jablonska S."/>
            <person name="Du J."/>
            <person name="Wolfe A.J."/>
            <person name="Putonti C."/>
        </authorList>
    </citation>
    <scope>NUCLEOTIDE SEQUENCE</scope>
    <source>
        <strain evidence="5">UMB6888</strain>
    </source>
</reference>
<name>A0AAW5TCD1_STRAP</name>
<comment type="caution">
    <text evidence="5">The sequence shown here is derived from an EMBL/GenBank/DDBJ whole genome shotgun (WGS) entry which is preliminary data.</text>
</comment>
<protein>
    <submittedName>
        <fullName evidence="5">HAD family hydrolase</fullName>
    </submittedName>
</protein>
<dbReference type="InterPro" id="IPR006439">
    <property type="entry name" value="HAD-SF_hydro_IA"/>
</dbReference>
<dbReference type="Gene3D" id="3.40.50.1000">
    <property type="entry name" value="HAD superfamily/HAD-like"/>
    <property type="match status" value="1"/>
</dbReference>
<dbReference type="GO" id="GO:0044281">
    <property type="term" value="P:small molecule metabolic process"/>
    <property type="evidence" value="ECO:0007669"/>
    <property type="project" value="UniProtKB-ARBA"/>
</dbReference>
<dbReference type="InterPro" id="IPR036412">
    <property type="entry name" value="HAD-like_sf"/>
</dbReference>